<dbReference type="OrthoDB" id="3939900at2759"/>
<comment type="caution">
    <text evidence="2">The sequence shown here is derived from an EMBL/GenBank/DDBJ whole genome shotgun (WGS) entry which is preliminary data.</text>
</comment>
<organism evidence="2 3">
    <name type="scientific">Lasiodiplodia theobromae</name>
    <dbReference type="NCBI Taxonomy" id="45133"/>
    <lineage>
        <taxon>Eukaryota</taxon>
        <taxon>Fungi</taxon>
        <taxon>Dikarya</taxon>
        <taxon>Ascomycota</taxon>
        <taxon>Pezizomycotina</taxon>
        <taxon>Dothideomycetes</taxon>
        <taxon>Dothideomycetes incertae sedis</taxon>
        <taxon>Botryosphaeriales</taxon>
        <taxon>Botryosphaeriaceae</taxon>
        <taxon>Lasiodiplodia</taxon>
    </lineage>
</organism>
<accession>A0A5N5D2K6</accession>
<evidence type="ECO:0000313" key="3">
    <source>
        <dbReference type="Proteomes" id="UP000325902"/>
    </source>
</evidence>
<dbReference type="AlphaFoldDB" id="A0A5N5D2K6"/>
<name>A0A5N5D2K6_9PEZI</name>
<sequence>MTSSSPFVPSVTPSGAASSTATTTHTPTLLTLPLELHLLIGTHLPFPAYLSLRLTHPYLYHALVAPTQPPSVRELDQCARVAVRTYLAPYLSPASTTGNSTINPDSSTAGTGTLAPLKHQTSQQQQRCALCGNAYPVHLFKSAASPACSSQDLSPVHTIDGPLHQHRYHFPALSLSQAFMGRAEDEKEAMETKAGACERPDRTARETTNSKDILAGKRRGEPGWDVIELPQRVCCWHVGRLTRVVKVAKQQDAEMKDVANDNGTEKDANSSSRRAMSQSRCAVSGGSTKSPPLRAWVSRVEQMCTHCGAIQAWRPCRCRCQGCGLRAARTYTRYEEPGWSCAGFVFWRDDQGTLWVRETVAGGGLDDGSRSTTSIDVPVIFE</sequence>
<dbReference type="Proteomes" id="UP000325902">
    <property type="component" value="Unassembled WGS sequence"/>
</dbReference>
<gene>
    <name evidence="2" type="ORF">DBV05_g9466</name>
</gene>
<feature type="compositionally biased region" description="Polar residues" evidence="1">
    <location>
        <begin position="269"/>
        <end position="288"/>
    </location>
</feature>
<feature type="region of interest" description="Disordered" evidence="1">
    <location>
        <begin position="256"/>
        <end position="288"/>
    </location>
</feature>
<keyword evidence="3" id="KW-1185">Reference proteome</keyword>
<feature type="region of interest" description="Disordered" evidence="1">
    <location>
        <begin position="1"/>
        <end position="23"/>
    </location>
</feature>
<feature type="compositionally biased region" description="Basic and acidic residues" evidence="1">
    <location>
        <begin position="256"/>
        <end position="268"/>
    </location>
</feature>
<protein>
    <submittedName>
        <fullName evidence="2">Uncharacterized protein</fullName>
    </submittedName>
</protein>
<evidence type="ECO:0000313" key="2">
    <source>
        <dbReference type="EMBL" id="KAB2571899.1"/>
    </source>
</evidence>
<reference evidence="2 3" key="1">
    <citation type="journal article" date="2019" name="Sci. Rep.">
        <title>A multi-omics analysis of the grapevine pathogen Lasiodiplodia theobromae reveals that temperature affects the expression of virulence- and pathogenicity-related genes.</title>
        <authorList>
            <person name="Felix C."/>
            <person name="Meneses R."/>
            <person name="Goncalves M.F.M."/>
            <person name="Tilleman L."/>
            <person name="Duarte A.S."/>
            <person name="Jorrin-Novo J.V."/>
            <person name="Van de Peer Y."/>
            <person name="Deforce D."/>
            <person name="Van Nieuwerburgh F."/>
            <person name="Esteves A.C."/>
            <person name="Alves A."/>
        </authorList>
    </citation>
    <scope>NUCLEOTIDE SEQUENCE [LARGE SCALE GENOMIC DNA]</scope>
    <source>
        <strain evidence="2 3">LA-SOL3</strain>
    </source>
</reference>
<proteinExistence type="predicted"/>
<evidence type="ECO:0000256" key="1">
    <source>
        <dbReference type="SAM" id="MobiDB-lite"/>
    </source>
</evidence>
<dbReference type="EMBL" id="VCHE01000090">
    <property type="protein sequence ID" value="KAB2571899.1"/>
    <property type="molecule type" value="Genomic_DNA"/>
</dbReference>